<reference evidence="1 2" key="1">
    <citation type="submission" date="2017-09" db="EMBL/GenBank/DDBJ databases">
        <title>FDA dAtabase for Regulatory Grade micrObial Sequences (FDA-ARGOS): Supporting development and validation of Infectious Disease Dx tests.</title>
        <authorList>
            <person name="Kerrigan L."/>
            <person name="Long C."/>
            <person name="Tallon L.J."/>
            <person name="Sadzewicz L."/>
            <person name="Ott S."/>
            <person name="Zhao X."/>
            <person name="Nagaraj S."/>
            <person name="Vavikolanu K."/>
            <person name="Aluvathingal J."/>
            <person name="Nadendla S."/>
            <person name="Sichtig H."/>
        </authorList>
    </citation>
    <scope>NUCLEOTIDE SEQUENCE [LARGE SCALE GENOMIC DNA]</scope>
    <source>
        <strain evidence="1 2">FDAARGOS_423</strain>
    </source>
</reference>
<gene>
    <name evidence="1" type="ORF">CRX47_07025</name>
</gene>
<accession>A0ABX4K910</accession>
<dbReference type="InterPro" id="IPR008983">
    <property type="entry name" value="Tumour_necrosis_fac-like_dom"/>
</dbReference>
<name>A0ABX4K910_CLOSG</name>
<dbReference type="Gene3D" id="2.60.120.40">
    <property type="match status" value="1"/>
</dbReference>
<organism evidence="1 2">
    <name type="scientific">Clostridium sporogenes</name>
    <dbReference type="NCBI Taxonomy" id="1509"/>
    <lineage>
        <taxon>Bacteria</taxon>
        <taxon>Bacillati</taxon>
        <taxon>Bacillota</taxon>
        <taxon>Clostridia</taxon>
        <taxon>Eubacteriales</taxon>
        <taxon>Clostridiaceae</taxon>
        <taxon>Clostridium</taxon>
    </lineage>
</organism>
<proteinExistence type="predicted"/>
<protein>
    <recommendedName>
        <fullName evidence="3">BclA C-terminal domain-containing protein</fullName>
    </recommendedName>
</protein>
<comment type="caution">
    <text evidence="1">The sequence shown here is derived from an EMBL/GenBank/DDBJ whole genome shotgun (WGS) entry which is preliminary data.</text>
</comment>
<dbReference type="EMBL" id="PDLH01000007">
    <property type="protein sequence ID" value="PHH01964.1"/>
    <property type="molecule type" value="Genomic_DNA"/>
</dbReference>
<sequence length="112" mass="11851">MNPVALYSFTPPSTNIIINQTGLYRIFYTILTTSSNGIAEVFINNNPLPGSAHKATGNNEIVGVVDTQVTTAPAILQIRNVDIQNLTVSAATAIPNTTRTTAPATIAIVKII</sequence>
<evidence type="ECO:0000313" key="2">
    <source>
        <dbReference type="Proteomes" id="UP000223854"/>
    </source>
</evidence>
<evidence type="ECO:0008006" key="3">
    <source>
        <dbReference type="Google" id="ProtNLM"/>
    </source>
</evidence>
<dbReference type="Proteomes" id="UP000223854">
    <property type="component" value="Unassembled WGS sequence"/>
</dbReference>
<evidence type="ECO:0000313" key="1">
    <source>
        <dbReference type="EMBL" id="PHH01964.1"/>
    </source>
</evidence>
<keyword evidence="2" id="KW-1185">Reference proteome</keyword>